<name>A0A6H0XUZ3_9PEZI</name>
<evidence type="ECO:0000313" key="6">
    <source>
        <dbReference type="EMBL" id="QIW98474.1"/>
    </source>
</evidence>
<feature type="domain" description="Amidase" evidence="5">
    <location>
        <begin position="79"/>
        <end position="523"/>
    </location>
</feature>
<gene>
    <name evidence="6" type="ORF">AMS68_003992</name>
</gene>
<evidence type="ECO:0000259" key="5">
    <source>
        <dbReference type="Pfam" id="PF01425"/>
    </source>
</evidence>
<dbReference type="PIRSF" id="PIRSF001221">
    <property type="entry name" value="Amidase_fungi"/>
    <property type="match status" value="1"/>
</dbReference>
<dbReference type="OrthoDB" id="6428749at2759"/>
<dbReference type="InterPro" id="IPR036928">
    <property type="entry name" value="AS_sf"/>
</dbReference>
<keyword evidence="7" id="KW-1185">Reference proteome</keyword>
<dbReference type="Pfam" id="PF01425">
    <property type="entry name" value="Amidase"/>
    <property type="match status" value="1"/>
</dbReference>
<proteinExistence type="inferred from homology"/>
<evidence type="ECO:0000256" key="2">
    <source>
        <dbReference type="ARBA" id="ARBA00022801"/>
    </source>
</evidence>
<comment type="similarity">
    <text evidence="1">Belongs to the amidase family.</text>
</comment>
<reference evidence="6 7" key="1">
    <citation type="journal article" date="2016" name="Sci. Rep.">
        <title>Peltaster fructicola genome reveals evolution from an invasive phytopathogen to an ectophytic parasite.</title>
        <authorList>
            <person name="Xu C."/>
            <person name="Chen H."/>
            <person name="Gleason M.L."/>
            <person name="Xu J.R."/>
            <person name="Liu H."/>
            <person name="Zhang R."/>
            <person name="Sun G."/>
        </authorList>
    </citation>
    <scope>NUCLEOTIDE SEQUENCE [LARGE SCALE GENOMIC DNA]</scope>
    <source>
        <strain evidence="6 7">LNHT1506</strain>
    </source>
</reference>
<feature type="active site" description="Charge relay system" evidence="3">
    <location>
        <position position="210"/>
    </location>
</feature>
<dbReference type="AlphaFoldDB" id="A0A6H0XUZ3"/>
<dbReference type="InterPro" id="IPR023631">
    <property type="entry name" value="Amidase_dom"/>
</dbReference>
<dbReference type="PANTHER" id="PTHR46072:SF11">
    <property type="entry name" value="AMIDASE-RELATED"/>
    <property type="match status" value="1"/>
</dbReference>
<sequence>MAATEEWKAISERAKAKLDDSIPPEWRLKPDMLPSEEGLNVTDIPFRSAILTEHEIVITNSSAIDIVINISHGTWKSVDVTRAFCKRASIAHQLTRCLTVTMFDSALKHAKELDDYYRENGHTIGPLHGLPVSLKDNFNIPGYPSSVGFCAWAEEPVQEESTIVAMLKDLGAVAYVKTNIPTAMMIAESVNNCYGRTVNPLNTSLTSGGSSGGESALITMHGSPLGVGTDIGGSLRIPAACTGIFTLRPSQGRFPNFDARSGMTGQEAVGSVHGPMAHSIADLRLYAQTICNAGPWLKDPKCLAIPWRDGQLKQKLKIGVLWNDGVCMPTPPVTRALKEVVEQLKKKGYEVIEWSPDGHALATELLLKFFTADGGKSMKKILDQCGEPFRPEMKGYETAQDLGVHELWQLQDQRTKFAKMYLDRWAQSAGMDAILSPTTPYAAPKNGEFKWIGYTGIWNILDYSAVSFPTGLYANKELDHAVAGYQALNQYDTAQADYDAAAVHGMPVSLQLIAKRLQEEKILDIAERVVSDLTWS</sequence>
<dbReference type="GO" id="GO:0016787">
    <property type="term" value="F:hydrolase activity"/>
    <property type="evidence" value="ECO:0007669"/>
    <property type="project" value="UniProtKB-KW"/>
</dbReference>
<dbReference type="PANTHER" id="PTHR46072">
    <property type="entry name" value="AMIDASE-RELATED-RELATED"/>
    <property type="match status" value="1"/>
</dbReference>
<feature type="active site" description="Acyl-ester intermediate" evidence="3">
    <location>
        <position position="234"/>
    </location>
</feature>
<keyword evidence="2" id="KW-0378">Hydrolase</keyword>
<evidence type="ECO:0000256" key="1">
    <source>
        <dbReference type="ARBA" id="ARBA00009199"/>
    </source>
</evidence>
<dbReference type="Proteomes" id="UP000503462">
    <property type="component" value="Chromosome 3"/>
</dbReference>
<feature type="binding site" evidence="4">
    <location>
        <position position="210"/>
    </location>
    <ligand>
        <name>substrate</name>
    </ligand>
</feature>
<dbReference type="EMBL" id="CP051141">
    <property type="protein sequence ID" value="QIW98474.1"/>
    <property type="molecule type" value="Genomic_DNA"/>
</dbReference>
<accession>A0A6H0XUZ3</accession>
<organism evidence="6 7">
    <name type="scientific">Peltaster fructicola</name>
    <dbReference type="NCBI Taxonomy" id="286661"/>
    <lineage>
        <taxon>Eukaryota</taxon>
        <taxon>Fungi</taxon>
        <taxon>Dikarya</taxon>
        <taxon>Ascomycota</taxon>
        <taxon>Pezizomycotina</taxon>
        <taxon>Dothideomycetes</taxon>
        <taxon>Dothideomycetes incertae sedis</taxon>
        <taxon>Peltaster</taxon>
    </lineage>
</organism>
<feature type="active site" description="Charge relay system" evidence="3">
    <location>
        <position position="135"/>
    </location>
</feature>
<evidence type="ECO:0000313" key="7">
    <source>
        <dbReference type="Proteomes" id="UP000503462"/>
    </source>
</evidence>
<protein>
    <recommendedName>
        <fullName evidence="5">Amidase domain-containing protein</fullName>
    </recommendedName>
</protein>
<dbReference type="SUPFAM" id="SSF75304">
    <property type="entry name" value="Amidase signature (AS) enzymes"/>
    <property type="match status" value="1"/>
</dbReference>
<feature type="binding site" evidence="4">
    <location>
        <begin position="231"/>
        <end position="234"/>
    </location>
    <ligand>
        <name>substrate</name>
    </ligand>
</feature>
<feature type="binding site" evidence="4">
    <location>
        <position position="184"/>
    </location>
    <ligand>
        <name>substrate</name>
    </ligand>
</feature>
<evidence type="ECO:0000256" key="3">
    <source>
        <dbReference type="PIRSR" id="PIRSR001221-1"/>
    </source>
</evidence>
<dbReference type="Gene3D" id="3.90.1300.10">
    <property type="entry name" value="Amidase signature (AS) domain"/>
    <property type="match status" value="1"/>
</dbReference>
<evidence type="ECO:0000256" key="4">
    <source>
        <dbReference type="PIRSR" id="PIRSR001221-2"/>
    </source>
</evidence>